<keyword evidence="2" id="KW-0808">Transferase</keyword>
<sequence length="246" mass="26725">MIVYDSIGTTYSGTRQPDPRVAAQIVAALGAARTVVNVGAGTGSYEPPQTVLAVEPSAVMIAQRPVGSAPVVQAVAESIPIEDDYADAAMALLTVHHWTDLEAGIAELRRIARRRIVVLTWDQAVTRRFWLLSEYLPEAAAFDDTRAVPVDRLAALLGNARVEQVPVPHDCTDGFGVAYWRRPEAYLDPAVRAGMSMLAQLGDEVLRSGLERLAADLSSGRWHERHADLLELDVFDGGYRLVVADL</sequence>
<dbReference type="GO" id="GO:0008757">
    <property type="term" value="F:S-adenosylmethionine-dependent methyltransferase activity"/>
    <property type="evidence" value="ECO:0007669"/>
    <property type="project" value="InterPro"/>
</dbReference>
<reference evidence="2" key="1">
    <citation type="submission" date="2020-10" db="EMBL/GenBank/DDBJ databases">
        <title>Sequencing the genomes of 1000 actinobacteria strains.</title>
        <authorList>
            <person name="Klenk H.-P."/>
        </authorList>
    </citation>
    <scope>NUCLEOTIDE SEQUENCE</scope>
    <source>
        <strain evidence="2">DSM 46832</strain>
    </source>
</reference>
<dbReference type="Gene3D" id="3.40.50.150">
    <property type="entry name" value="Vaccinia Virus protein VP39"/>
    <property type="match status" value="1"/>
</dbReference>
<comment type="caution">
    <text evidence="2">The sequence shown here is derived from an EMBL/GenBank/DDBJ whole genome shotgun (WGS) entry which is preliminary data.</text>
</comment>
<feature type="domain" description="Methyltransferase type 11" evidence="1">
    <location>
        <begin position="37"/>
        <end position="114"/>
    </location>
</feature>
<keyword evidence="3" id="KW-1185">Reference proteome</keyword>
<evidence type="ECO:0000259" key="1">
    <source>
        <dbReference type="Pfam" id="PF08241"/>
    </source>
</evidence>
<gene>
    <name evidence="2" type="ORF">H4W31_002339</name>
</gene>
<organism evidence="2 3">
    <name type="scientific">Plantactinospora soyae</name>
    <dbReference type="NCBI Taxonomy" id="1544732"/>
    <lineage>
        <taxon>Bacteria</taxon>
        <taxon>Bacillati</taxon>
        <taxon>Actinomycetota</taxon>
        <taxon>Actinomycetes</taxon>
        <taxon>Micromonosporales</taxon>
        <taxon>Micromonosporaceae</taxon>
        <taxon>Plantactinospora</taxon>
    </lineage>
</organism>
<dbReference type="EMBL" id="JADBEB010000001">
    <property type="protein sequence ID" value="MBE1486701.1"/>
    <property type="molecule type" value="Genomic_DNA"/>
</dbReference>
<evidence type="ECO:0000313" key="3">
    <source>
        <dbReference type="Proteomes" id="UP000649753"/>
    </source>
</evidence>
<keyword evidence="2" id="KW-0489">Methyltransferase</keyword>
<protein>
    <submittedName>
        <fullName evidence="2">SAM-dependent methyltransferase</fullName>
    </submittedName>
</protein>
<dbReference type="RefSeq" id="WP_192766680.1">
    <property type="nucleotide sequence ID" value="NZ_JADBEB010000001.1"/>
</dbReference>
<dbReference type="Pfam" id="PF08241">
    <property type="entry name" value="Methyltransf_11"/>
    <property type="match status" value="1"/>
</dbReference>
<evidence type="ECO:0000313" key="2">
    <source>
        <dbReference type="EMBL" id="MBE1486701.1"/>
    </source>
</evidence>
<dbReference type="GO" id="GO:0032259">
    <property type="term" value="P:methylation"/>
    <property type="evidence" value="ECO:0007669"/>
    <property type="project" value="UniProtKB-KW"/>
</dbReference>
<name>A0A927M4L8_9ACTN</name>
<dbReference type="InterPro" id="IPR013216">
    <property type="entry name" value="Methyltransf_11"/>
</dbReference>
<dbReference type="AlphaFoldDB" id="A0A927M4L8"/>
<accession>A0A927M4L8</accession>
<dbReference type="SUPFAM" id="SSF53335">
    <property type="entry name" value="S-adenosyl-L-methionine-dependent methyltransferases"/>
    <property type="match status" value="1"/>
</dbReference>
<proteinExistence type="predicted"/>
<dbReference type="InterPro" id="IPR029063">
    <property type="entry name" value="SAM-dependent_MTases_sf"/>
</dbReference>
<dbReference type="Proteomes" id="UP000649753">
    <property type="component" value="Unassembled WGS sequence"/>
</dbReference>